<evidence type="ECO:0000256" key="1">
    <source>
        <dbReference type="SAM" id="Phobius"/>
    </source>
</evidence>
<organism evidence="2 3">
    <name type="scientific">Planococcus lenghuensis</name>
    <dbReference type="NCBI Taxonomy" id="2213202"/>
    <lineage>
        <taxon>Bacteria</taxon>
        <taxon>Bacillati</taxon>
        <taxon>Bacillota</taxon>
        <taxon>Bacilli</taxon>
        <taxon>Bacillales</taxon>
        <taxon>Caryophanaceae</taxon>
        <taxon>Planococcus</taxon>
    </lineage>
</organism>
<feature type="transmembrane region" description="Helical" evidence="1">
    <location>
        <begin position="152"/>
        <end position="177"/>
    </location>
</feature>
<proteinExistence type="predicted"/>
<accession>A0A1Q2KUM8</accession>
<dbReference type="OrthoDB" id="1906856at2"/>
<keyword evidence="1" id="KW-0472">Membrane</keyword>
<evidence type="ECO:0000313" key="2">
    <source>
        <dbReference type="EMBL" id="AQQ51918.1"/>
    </source>
</evidence>
<protein>
    <recommendedName>
        <fullName evidence="4">Alpha-ribazole transporter</fullName>
    </recommendedName>
</protein>
<reference evidence="2 3" key="1">
    <citation type="submission" date="2017-02" db="EMBL/GenBank/DDBJ databases">
        <title>The complete genomic sequence of a novel cold adapted crude oil-degrading bacterium Planococcus qaidamina Y42.</title>
        <authorList>
            <person name="Yang R."/>
        </authorList>
    </citation>
    <scope>NUCLEOTIDE SEQUENCE [LARGE SCALE GENOMIC DNA]</scope>
    <source>
        <strain evidence="2 3">Y42</strain>
    </source>
</reference>
<dbReference type="KEGG" id="pmar:B0X71_01475"/>
<dbReference type="EMBL" id="CP019640">
    <property type="protein sequence ID" value="AQQ51918.1"/>
    <property type="molecule type" value="Genomic_DNA"/>
</dbReference>
<keyword evidence="1" id="KW-1133">Transmembrane helix</keyword>
<evidence type="ECO:0000313" key="3">
    <source>
        <dbReference type="Proteomes" id="UP000188184"/>
    </source>
</evidence>
<feature type="transmembrane region" description="Helical" evidence="1">
    <location>
        <begin position="28"/>
        <end position="52"/>
    </location>
</feature>
<keyword evidence="1" id="KW-0812">Transmembrane</keyword>
<dbReference type="AlphaFoldDB" id="A0A1Q2KUM8"/>
<feature type="transmembrane region" description="Helical" evidence="1">
    <location>
        <begin position="95"/>
        <end position="113"/>
    </location>
</feature>
<evidence type="ECO:0008006" key="4">
    <source>
        <dbReference type="Google" id="ProtNLM"/>
    </source>
</evidence>
<feature type="transmembrane region" description="Helical" evidence="1">
    <location>
        <begin position="120"/>
        <end position="140"/>
    </location>
</feature>
<dbReference type="RefSeq" id="WP_077587791.1">
    <property type="nucleotide sequence ID" value="NZ_CP019640.1"/>
</dbReference>
<sequence length="185" mass="19630">MKRITDYWQTSAAQPAAAENGRKSRTQLLVTAALLAALAAILQSAGGLLPGIGYAVSPLATLPIALAALLTAGSGISAYVVTIGLLVLLQPGELFIFPFTTGLLGLAIGLSLLMFKKKWVAIFVGGSALFLGILFLVSVLRFPLFGPETVPGVMLLGGCAGFAIVYSWIWTEVILFFRKRLPFFR</sequence>
<feature type="transmembrane region" description="Helical" evidence="1">
    <location>
        <begin position="64"/>
        <end position="89"/>
    </location>
</feature>
<gene>
    <name evidence="2" type="ORF">B0X71_01475</name>
</gene>
<keyword evidence="3" id="KW-1185">Reference proteome</keyword>
<name>A0A1Q2KUM8_9BACL</name>
<dbReference type="Proteomes" id="UP000188184">
    <property type="component" value="Chromosome"/>
</dbReference>